<evidence type="ECO:0000313" key="1">
    <source>
        <dbReference type="EMBL" id="CCC49314.1"/>
    </source>
</evidence>
<reference evidence="1" key="1">
    <citation type="journal article" date="2012" name="Proc. Natl. Acad. Sci. U.S.A.">
        <title>Antigenic diversity is generated by distinct evolutionary mechanisms in African trypanosome species.</title>
        <authorList>
            <person name="Jackson A.P."/>
            <person name="Berry A."/>
            <person name="Aslett M."/>
            <person name="Allison H.C."/>
            <person name="Burton P."/>
            <person name="Vavrova-Anderson J."/>
            <person name="Brown R."/>
            <person name="Browne H."/>
            <person name="Corton N."/>
            <person name="Hauser H."/>
            <person name="Gamble J."/>
            <person name="Gilderthorp R."/>
            <person name="Marcello L."/>
            <person name="McQuillan J."/>
            <person name="Otto T.D."/>
            <person name="Quail M.A."/>
            <person name="Sanders M.J."/>
            <person name="van Tonder A."/>
            <person name="Ginger M.L."/>
            <person name="Field M.C."/>
            <person name="Barry J.D."/>
            <person name="Hertz-Fowler C."/>
            <person name="Berriman M."/>
        </authorList>
    </citation>
    <scope>NUCLEOTIDE SEQUENCE</scope>
    <source>
        <strain evidence="1">Y486</strain>
    </source>
</reference>
<organism evidence="1">
    <name type="scientific">Trypanosoma vivax (strain Y486)</name>
    <dbReference type="NCBI Taxonomy" id="1055687"/>
    <lineage>
        <taxon>Eukaryota</taxon>
        <taxon>Discoba</taxon>
        <taxon>Euglenozoa</taxon>
        <taxon>Kinetoplastea</taxon>
        <taxon>Metakinetoplastina</taxon>
        <taxon>Trypanosomatida</taxon>
        <taxon>Trypanosomatidae</taxon>
        <taxon>Trypanosoma</taxon>
        <taxon>Duttonella</taxon>
    </lineage>
</organism>
<protein>
    <submittedName>
        <fullName evidence="1">Uncharacterized protein</fullName>
    </submittedName>
</protein>
<proteinExistence type="predicted"/>
<dbReference type="VEuPathDB" id="TriTrypDB:TvY486_0706320"/>
<name>G0TZB1_TRYVY</name>
<dbReference type="EMBL" id="HE573023">
    <property type="protein sequence ID" value="CCC49314.1"/>
    <property type="molecule type" value="Genomic_DNA"/>
</dbReference>
<gene>
    <name evidence="1" type="ORF">TVY486_0706320</name>
</gene>
<sequence>MHKSSDSSVFEVLFSYSNTRAKRHSWRHGCLYVSFSKATLFNNDTKKIVDVARAMGVQPCRPFSLMVEAGNGTGWVPGTELTIGYYAVRVEETVHLHLKSLSPSGDSTKVCEHVGAPSTRGVRRHWAKKEGVDCANMPSFVSCTTQIKSSEKILLELQNFSR</sequence>
<accession>G0TZB1</accession>
<dbReference type="AlphaFoldDB" id="G0TZB1"/>